<organism evidence="14 15">
    <name type="scientific">Vanessa tameamea</name>
    <name type="common">Kamehameha butterfly</name>
    <dbReference type="NCBI Taxonomy" id="334116"/>
    <lineage>
        <taxon>Eukaryota</taxon>
        <taxon>Metazoa</taxon>
        <taxon>Ecdysozoa</taxon>
        <taxon>Arthropoda</taxon>
        <taxon>Hexapoda</taxon>
        <taxon>Insecta</taxon>
        <taxon>Pterygota</taxon>
        <taxon>Neoptera</taxon>
        <taxon>Endopterygota</taxon>
        <taxon>Lepidoptera</taxon>
        <taxon>Glossata</taxon>
        <taxon>Ditrysia</taxon>
        <taxon>Papilionoidea</taxon>
        <taxon>Nymphalidae</taxon>
        <taxon>Nymphalinae</taxon>
        <taxon>Vanessa</taxon>
    </lineage>
</organism>
<feature type="domain" description="C2H2-type" evidence="12">
    <location>
        <begin position="355"/>
        <end position="382"/>
    </location>
</feature>
<feature type="domain" description="ZAD" evidence="13">
    <location>
        <begin position="6"/>
        <end position="85"/>
    </location>
</feature>
<gene>
    <name evidence="15" type="primary">LOC113398430</name>
</gene>
<dbReference type="Pfam" id="PF07776">
    <property type="entry name" value="zf-AD"/>
    <property type="match status" value="1"/>
</dbReference>
<keyword evidence="5 10" id="KW-0862">Zinc</keyword>
<feature type="domain" description="C2H2-type" evidence="12">
    <location>
        <begin position="299"/>
        <end position="326"/>
    </location>
</feature>
<feature type="binding site" evidence="10">
    <location>
        <position position="58"/>
    </location>
    <ligand>
        <name>Zn(2+)</name>
        <dbReference type="ChEBI" id="CHEBI:29105"/>
    </ligand>
</feature>
<dbReference type="SUPFAM" id="SSF57716">
    <property type="entry name" value="Glucocorticoid receptor-like (DNA-binding domain)"/>
    <property type="match status" value="1"/>
</dbReference>
<dbReference type="Pfam" id="PF00096">
    <property type="entry name" value="zf-C2H2"/>
    <property type="match status" value="7"/>
</dbReference>
<dbReference type="InterPro" id="IPR013087">
    <property type="entry name" value="Znf_C2H2_type"/>
</dbReference>
<feature type="domain" description="C2H2-type" evidence="12">
    <location>
        <begin position="411"/>
        <end position="438"/>
    </location>
</feature>
<evidence type="ECO:0000256" key="10">
    <source>
        <dbReference type="PROSITE-ProRule" id="PRU01263"/>
    </source>
</evidence>
<sequence length="612" mass="70202">MIDIEKTCRTCMKSDVSLVDLFGPIKIENNSSLKLADALMEATPLQIAKEDGLPQNLCDECVKALQIMHIFRTQALHVESELRKLILSSASIKNEENDYDLKNEFDYMGDYDDFRINDVLSNEETKDKTSYSCNTCKKKYTNYEKYLKHKSVHEPTKSCPNCNKKFYRKSLLKEHMNKSCELNDSNIESVGADIEEELDIKVKLEDEEHKCPECSITFQSQKYLLLHLKEHKKTNLVEQKLIDSIQEHNGTIDNLEAEIKIESSTDQFKCSQCNLVFEKYRSLISHSKKHKNLSKNGIFKCNYCDRGFSSKGPLKRHLLLHSQERPFKCTKCPKCYVRRDALVAHMRKHSDVKRYTCEHCNKAFIQLCTLKDHIRTHTGETPFLCSECGRGFKNSSNLRQHLARHSGLKPFACNLCPKTFCTKGQMKCHMVSHTGVQPYKCNECGASFTKANSLKKHKLIHLGLKPFACDNCNMRFTAKDHLTRHVRTHTGEKPYRCPHCARAFTQSNDLAKHVRAHVGQNIYQCTVCQARFRLMRELRLHYPVHYAGTESAALTDKEEPLVILKGCSDSNIDNNIDKTATDAQITITFNRNILDKDGTGDITINIGPEKIN</sequence>
<feature type="domain" description="C2H2-type" evidence="12">
    <location>
        <begin position="327"/>
        <end position="354"/>
    </location>
</feature>
<dbReference type="Gene3D" id="3.40.1800.20">
    <property type="match status" value="1"/>
</dbReference>
<evidence type="ECO:0000256" key="5">
    <source>
        <dbReference type="ARBA" id="ARBA00022833"/>
    </source>
</evidence>
<dbReference type="Pfam" id="PF13894">
    <property type="entry name" value="zf-C2H2_4"/>
    <property type="match status" value="1"/>
</dbReference>
<evidence type="ECO:0000256" key="8">
    <source>
        <dbReference type="ARBA" id="ARBA00023242"/>
    </source>
</evidence>
<dbReference type="PANTHER" id="PTHR47772:SF13">
    <property type="entry name" value="GASTRULA ZINC FINGER PROTEIN XLCGF49.1-LIKE-RELATED"/>
    <property type="match status" value="1"/>
</dbReference>
<evidence type="ECO:0000259" key="12">
    <source>
        <dbReference type="PROSITE" id="PS50157"/>
    </source>
</evidence>
<keyword evidence="8" id="KW-0539">Nucleus</keyword>
<keyword evidence="4 9" id="KW-0863">Zinc-finger</keyword>
<feature type="binding site" evidence="10">
    <location>
        <position position="61"/>
    </location>
    <ligand>
        <name>Zn(2+)</name>
        <dbReference type="ChEBI" id="CHEBI:29105"/>
    </ligand>
</feature>
<dbReference type="PANTHER" id="PTHR47772">
    <property type="entry name" value="ZINC FINGER PROTEIN 200"/>
    <property type="match status" value="1"/>
</dbReference>
<accession>A0ABM4APL6</accession>
<keyword evidence="11" id="KW-0175">Coiled coil</keyword>
<dbReference type="PROSITE" id="PS51915">
    <property type="entry name" value="ZAD"/>
    <property type="match status" value="1"/>
</dbReference>
<keyword evidence="7" id="KW-0804">Transcription</keyword>
<feature type="domain" description="C2H2-type" evidence="12">
    <location>
        <begin position="383"/>
        <end position="410"/>
    </location>
</feature>
<evidence type="ECO:0000256" key="11">
    <source>
        <dbReference type="SAM" id="Coils"/>
    </source>
</evidence>
<evidence type="ECO:0000256" key="4">
    <source>
        <dbReference type="ARBA" id="ARBA00022771"/>
    </source>
</evidence>
<evidence type="ECO:0000259" key="13">
    <source>
        <dbReference type="PROSITE" id="PS51915"/>
    </source>
</evidence>
<dbReference type="SMART" id="SM00868">
    <property type="entry name" value="zf-AD"/>
    <property type="match status" value="1"/>
</dbReference>
<dbReference type="SUPFAM" id="SSF57667">
    <property type="entry name" value="beta-beta-alpha zinc fingers"/>
    <property type="match status" value="7"/>
</dbReference>
<evidence type="ECO:0000313" key="14">
    <source>
        <dbReference type="Proteomes" id="UP001652626"/>
    </source>
</evidence>
<reference evidence="15" key="1">
    <citation type="submission" date="2025-08" db="UniProtKB">
        <authorList>
            <consortium name="RefSeq"/>
        </authorList>
    </citation>
    <scope>IDENTIFICATION</scope>
    <source>
        <tissue evidence="15">Whole body</tissue>
    </source>
</reference>
<dbReference type="PROSITE" id="PS00028">
    <property type="entry name" value="ZINC_FINGER_C2H2_1"/>
    <property type="match status" value="12"/>
</dbReference>
<name>A0ABM4APL6_VANTA</name>
<dbReference type="Pfam" id="PF13912">
    <property type="entry name" value="zf-C2H2_6"/>
    <property type="match status" value="2"/>
</dbReference>
<evidence type="ECO:0000256" key="3">
    <source>
        <dbReference type="ARBA" id="ARBA00022737"/>
    </source>
</evidence>
<dbReference type="PROSITE" id="PS50157">
    <property type="entry name" value="ZINC_FINGER_C2H2_2"/>
    <property type="match status" value="12"/>
</dbReference>
<protein>
    <submittedName>
        <fullName evidence="15">Gastrula zinc finger protein XlCGF57.1-like</fullName>
    </submittedName>
</protein>
<evidence type="ECO:0000256" key="2">
    <source>
        <dbReference type="ARBA" id="ARBA00022723"/>
    </source>
</evidence>
<feature type="binding site" evidence="10">
    <location>
        <position position="11"/>
    </location>
    <ligand>
        <name>Zn(2+)</name>
        <dbReference type="ChEBI" id="CHEBI:29105"/>
    </ligand>
</feature>
<evidence type="ECO:0000313" key="15">
    <source>
        <dbReference type="RefSeq" id="XP_064073229.1"/>
    </source>
</evidence>
<feature type="domain" description="C2H2-type" evidence="12">
    <location>
        <begin position="467"/>
        <end position="494"/>
    </location>
</feature>
<feature type="domain" description="C2H2-type" evidence="12">
    <location>
        <begin position="439"/>
        <end position="466"/>
    </location>
</feature>
<dbReference type="Gene3D" id="3.30.160.60">
    <property type="entry name" value="Classic Zinc Finger"/>
    <property type="match status" value="11"/>
</dbReference>
<feature type="domain" description="C2H2-type" evidence="12">
    <location>
        <begin position="495"/>
        <end position="522"/>
    </location>
</feature>
<evidence type="ECO:0000256" key="9">
    <source>
        <dbReference type="PROSITE-ProRule" id="PRU00042"/>
    </source>
</evidence>
<dbReference type="InterPro" id="IPR036236">
    <property type="entry name" value="Znf_C2H2_sf"/>
</dbReference>
<dbReference type="InterPro" id="IPR012934">
    <property type="entry name" value="Znf_AD"/>
</dbReference>
<keyword evidence="14" id="KW-1185">Reference proteome</keyword>
<dbReference type="SMART" id="SM00355">
    <property type="entry name" value="ZnF_C2H2"/>
    <property type="match status" value="13"/>
</dbReference>
<evidence type="ECO:0000256" key="7">
    <source>
        <dbReference type="ARBA" id="ARBA00023163"/>
    </source>
</evidence>
<evidence type="ECO:0000256" key="6">
    <source>
        <dbReference type="ARBA" id="ARBA00023015"/>
    </source>
</evidence>
<proteinExistence type="predicted"/>
<feature type="domain" description="C2H2-type" evidence="12">
    <location>
        <begin position="131"/>
        <end position="158"/>
    </location>
</feature>
<dbReference type="RefSeq" id="XP_064073229.1">
    <property type="nucleotide sequence ID" value="XM_064217159.1"/>
</dbReference>
<evidence type="ECO:0000256" key="1">
    <source>
        <dbReference type="ARBA" id="ARBA00004123"/>
    </source>
</evidence>
<dbReference type="Proteomes" id="UP001652626">
    <property type="component" value="Chromosome 15"/>
</dbReference>
<comment type="subcellular location">
    <subcellularLocation>
        <location evidence="1">Nucleus</location>
    </subcellularLocation>
</comment>
<dbReference type="GeneID" id="113398430"/>
<feature type="binding site" evidence="10">
    <location>
        <position position="8"/>
    </location>
    <ligand>
        <name>Zn(2+)</name>
        <dbReference type="ChEBI" id="CHEBI:29105"/>
    </ligand>
</feature>
<dbReference type="InterPro" id="IPR050636">
    <property type="entry name" value="C2H2-ZF_domain-containing"/>
</dbReference>
<feature type="domain" description="C2H2-type" evidence="12">
    <location>
        <begin position="523"/>
        <end position="550"/>
    </location>
</feature>
<feature type="coiled-coil region" evidence="11">
    <location>
        <begin position="238"/>
        <end position="265"/>
    </location>
</feature>
<keyword evidence="3" id="KW-0677">Repeat</keyword>
<keyword evidence="2 10" id="KW-0479">Metal-binding</keyword>
<feature type="domain" description="C2H2-type" evidence="12">
    <location>
        <begin position="209"/>
        <end position="236"/>
    </location>
</feature>
<keyword evidence="6" id="KW-0805">Transcription regulation</keyword>
<feature type="domain" description="C2H2-type" evidence="12">
    <location>
        <begin position="268"/>
        <end position="295"/>
    </location>
</feature>